<evidence type="ECO:0000256" key="5">
    <source>
        <dbReference type="ARBA" id="ARBA00022552"/>
    </source>
</evidence>
<dbReference type="GO" id="GO:0000493">
    <property type="term" value="P:box H/ACA snoRNP assembly"/>
    <property type="evidence" value="ECO:0007669"/>
    <property type="project" value="InterPro"/>
</dbReference>
<dbReference type="GO" id="GO:0001522">
    <property type="term" value="P:pseudouridine synthesis"/>
    <property type="evidence" value="ECO:0007669"/>
    <property type="project" value="InterPro"/>
</dbReference>
<dbReference type="GO" id="GO:0005634">
    <property type="term" value="C:nucleus"/>
    <property type="evidence" value="ECO:0007669"/>
    <property type="project" value="UniProtKB-SubCell"/>
</dbReference>
<dbReference type="GO" id="GO:0005732">
    <property type="term" value="C:sno(s)RNA-containing ribonucleoprotein complex"/>
    <property type="evidence" value="ECO:0007669"/>
    <property type="project" value="InterPro"/>
</dbReference>
<dbReference type="FunFam" id="2.40.10.230:FF:000002">
    <property type="entry name" value="H/ACA ribonucleoprotein complex non-core subunit NAF1"/>
    <property type="match status" value="1"/>
</dbReference>
<evidence type="ECO:0000256" key="8">
    <source>
        <dbReference type="ARBA" id="ARBA00023242"/>
    </source>
</evidence>
<feature type="compositionally biased region" description="Acidic residues" evidence="10">
    <location>
        <begin position="260"/>
        <end position="273"/>
    </location>
</feature>
<dbReference type="InterPro" id="IPR007504">
    <property type="entry name" value="H/ACA_rnp_Gar1/Naf1"/>
</dbReference>
<gene>
    <name evidence="11" type="ORF">B0T24DRAFT_610081</name>
</gene>
<protein>
    <recommendedName>
        <fullName evidence="3">H/ACA ribonucleoprotein complex non-core subunit NAF1</fullName>
    </recommendedName>
    <alternativeName>
        <fullName evidence="9">Nuclear assembly factor 1</fullName>
    </alternativeName>
</protein>
<evidence type="ECO:0000256" key="7">
    <source>
        <dbReference type="ARBA" id="ARBA00022884"/>
    </source>
</evidence>
<dbReference type="GO" id="GO:0006364">
    <property type="term" value="P:rRNA processing"/>
    <property type="evidence" value="ECO:0007669"/>
    <property type="project" value="UniProtKB-KW"/>
</dbReference>
<dbReference type="Gene3D" id="2.40.10.230">
    <property type="entry name" value="Probable tRNA pseudouridine synthase domain"/>
    <property type="match status" value="1"/>
</dbReference>
<evidence type="ECO:0000256" key="1">
    <source>
        <dbReference type="ARBA" id="ARBA00004123"/>
    </source>
</evidence>
<sequence length="377" mass="40631">MEVFIRTRSPATDNLVSMHSDSTSTTFAGDSQPGSDVTHIKEESDADSNGTSTVVSNTRSSPDVTHALEAALGGEDDHPEWEVDSSPYESSSESSSSDSSSSDEDDSSVARPRSQGSGVPANSSNGGIRSRNEVEDAAPPKPNVEIKADMKIVRFGTVKHIVEKTVVVEPSSSAQSQVLDSGSVLCKEDRTVIGALADVIGSVMNPHYLVMFGTTDEIKELGLEPGTPIFFSQEHAIFVMTDMIRKMKFTDASNIHDEEIAPEDDPDFSDDDKEAQAKKMRKHERESKRAQKGGFKKRGGGTRGGRGGRGGHREIRDLDAPDDGPYQRLVRPSNFGQGLPASLPPRPVWLGFPDSYGVGQGATRGQEWHFARGRGQG</sequence>
<keyword evidence="8" id="KW-0539">Nucleus</keyword>
<evidence type="ECO:0000256" key="3">
    <source>
        <dbReference type="ARBA" id="ARBA00021438"/>
    </source>
</evidence>
<keyword evidence="5" id="KW-0698">rRNA processing</keyword>
<feature type="compositionally biased region" description="Polar residues" evidence="10">
    <location>
        <begin position="9"/>
        <end position="35"/>
    </location>
</feature>
<evidence type="ECO:0000313" key="12">
    <source>
        <dbReference type="Proteomes" id="UP001287356"/>
    </source>
</evidence>
<keyword evidence="6" id="KW-0597">Phosphoprotein</keyword>
<feature type="region of interest" description="Disordered" evidence="10">
    <location>
        <begin position="255"/>
        <end position="341"/>
    </location>
</feature>
<dbReference type="InterPro" id="IPR038664">
    <property type="entry name" value="Gar1/Naf1_Cbf5-bd_sf"/>
</dbReference>
<feature type="compositionally biased region" description="Low complexity" evidence="10">
    <location>
        <begin position="84"/>
        <end position="100"/>
    </location>
</feature>
<dbReference type="EMBL" id="JAULSN010000002">
    <property type="protein sequence ID" value="KAK3378819.1"/>
    <property type="molecule type" value="Genomic_DNA"/>
</dbReference>
<organism evidence="11 12">
    <name type="scientific">Lasiosphaeria ovina</name>
    <dbReference type="NCBI Taxonomy" id="92902"/>
    <lineage>
        <taxon>Eukaryota</taxon>
        <taxon>Fungi</taxon>
        <taxon>Dikarya</taxon>
        <taxon>Ascomycota</taxon>
        <taxon>Pezizomycotina</taxon>
        <taxon>Sordariomycetes</taxon>
        <taxon>Sordariomycetidae</taxon>
        <taxon>Sordariales</taxon>
        <taxon>Lasiosphaeriaceae</taxon>
        <taxon>Lasiosphaeria</taxon>
    </lineage>
</organism>
<evidence type="ECO:0000313" key="11">
    <source>
        <dbReference type="EMBL" id="KAK3378819.1"/>
    </source>
</evidence>
<reference evidence="11" key="2">
    <citation type="submission" date="2023-06" db="EMBL/GenBank/DDBJ databases">
        <authorList>
            <consortium name="Lawrence Berkeley National Laboratory"/>
            <person name="Haridas S."/>
            <person name="Hensen N."/>
            <person name="Bonometti L."/>
            <person name="Westerberg I."/>
            <person name="Brannstrom I.O."/>
            <person name="Guillou S."/>
            <person name="Cros-Aarteil S."/>
            <person name="Calhoun S."/>
            <person name="Kuo A."/>
            <person name="Mondo S."/>
            <person name="Pangilinan J."/>
            <person name="Riley R."/>
            <person name="Labutti K."/>
            <person name="Andreopoulos B."/>
            <person name="Lipzen A."/>
            <person name="Chen C."/>
            <person name="Yanf M."/>
            <person name="Daum C."/>
            <person name="Ng V."/>
            <person name="Clum A."/>
            <person name="Steindorff A."/>
            <person name="Ohm R."/>
            <person name="Martin F."/>
            <person name="Silar P."/>
            <person name="Natvig D."/>
            <person name="Lalanne C."/>
            <person name="Gautier V."/>
            <person name="Ament-Velasquez S.L."/>
            <person name="Kruys A."/>
            <person name="Hutchinson M.I."/>
            <person name="Powell A.J."/>
            <person name="Barry K."/>
            <person name="Miller A.N."/>
            <person name="Grigoriev I.V."/>
            <person name="Debuchy R."/>
            <person name="Gladieux P."/>
            <person name="Thoren M.H."/>
            <person name="Johannesson H."/>
        </authorList>
    </citation>
    <scope>NUCLEOTIDE SEQUENCE</scope>
    <source>
        <strain evidence="11">CBS 958.72</strain>
    </source>
</reference>
<dbReference type="InterPro" id="IPR009000">
    <property type="entry name" value="Transl_B-barrel_sf"/>
</dbReference>
<dbReference type="PANTHER" id="PTHR31633">
    <property type="entry name" value="H/ACA RIBONUCLEOPROTEIN COMPLEX NON-CORE SUBUNIT NAF1"/>
    <property type="match status" value="1"/>
</dbReference>
<feature type="compositionally biased region" description="Basic residues" evidence="10">
    <location>
        <begin position="290"/>
        <end position="300"/>
    </location>
</feature>
<keyword evidence="12" id="KW-1185">Reference proteome</keyword>
<reference evidence="11" key="1">
    <citation type="journal article" date="2023" name="Mol. Phylogenet. Evol.">
        <title>Genome-scale phylogeny and comparative genomics of the fungal order Sordariales.</title>
        <authorList>
            <person name="Hensen N."/>
            <person name="Bonometti L."/>
            <person name="Westerberg I."/>
            <person name="Brannstrom I.O."/>
            <person name="Guillou S."/>
            <person name="Cros-Aarteil S."/>
            <person name="Calhoun S."/>
            <person name="Haridas S."/>
            <person name="Kuo A."/>
            <person name="Mondo S."/>
            <person name="Pangilinan J."/>
            <person name="Riley R."/>
            <person name="LaButti K."/>
            <person name="Andreopoulos B."/>
            <person name="Lipzen A."/>
            <person name="Chen C."/>
            <person name="Yan M."/>
            <person name="Daum C."/>
            <person name="Ng V."/>
            <person name="Clum A."/>
            <person name="Steindorff A."/>
            <person name="Ohm R.A."/>
            <person name="Martin F."/>
            <person name="Silar P."/>
            <person name="Natvig D.O."/>
            <person name="Lalanne C."/>
            <person name="Gautier V."/>
            <person name="Ament-Velasquez S.L."/>
            <person name="Kruys A."/>
            <person name="Hutchinson M.I."/>
            <person name="Powell A.J."/>
            <person name="Barry K."/>
            <person name="Miller A.N."/>
            <person name="Grigoriev I.V."/>
            <person name="Debuchy R."/>
            <person name="Gladieux P."/>
            <person name="Hiltunen Thoren M."/>
            <person name="Johannesson H."/>
        </authorList>
    </citation>
    <scope>NUCLEOTIDE SEQUENCE</scope>
    <source>
        <strain evidence="11">CBS 958.72</strain>
    </source>
</reference>
<dbReference type="AlphaFoldDB" id="A0AAE0KLF0"/>
<dbReference type="PANTHER" id="PTHR31633:SF1">
    <property type="entry name" value="H_ACA RIBONUCLEOPROTEIN COMPLEX NON-CORE SUBUNIT NAF1"/>
    <property type="match status" value="1"/>
</dbReference>
<dbReference type="Pfam" id="PF04410">
    <property type="entry name" value="Gar1"/>
    <property type="match status" value="1"/>
</dbReference>
<feature type="compositionally biased region" description="Polar residues" evidence="10">
    <location>
        <begin position="47"/>
        <end position="63"/>
    </location>
</feature>
<feature type="compositionally biased region" description="Polar residues" evidence="10">
    <location>
        <begin position="114"/>
        <end position="127"/>
    </location>
</feature>
<dbReference type="SUPFAM" id="SSF50447">
    <property type="entry name" value="Translation proteins"/>
    <property type="match status" value="1"/>
</dbReference>
<name>A0AAE0KLF0_9PEZI</name>
<dbReference type="InterPro" id="IPR040309">
    <property type="entry name" value="Naf1"/>
</dbReference>
<proteinExistence type="inferred from homology"/>
<comment type="subcellular location">
    <subcellularLocation>
        <location evidence="1">Nucleus</location>
    </subcellularLocation>
</comment>
<keyword evidence="7" id="KW-0694">RNA-binding</keyword>
<evidence type="ECO:0000256" key="4">
    <source>
        <dbReference type="ARBA" id="ARBA00022517"/>
    </source>
</evidence>
<feature type="region of interest" description="Disordered" evidence="10">
    <location>
        <begin position="1"/>
        <end position="142"/>
    </location>
</feature>
<evidence type="ECO:0000256" key="10">
    <source>
        <dbReference type="SAM" id="MobiDB-lite"/>
    </source>
</evidence>
<keyword evidence="4" id="KW-0690">Ribosome biogenesis</keyword>
<evidence type="ECO:0000256" key="6">
    <source>
        <dbReference type="ARBA" id="ARBA00022553"/>
    </source>
</evidence>
<evidence type="ECO:0000256" key="2">
    <source>
        <dbReference type="ARBA" id="ARBA00009801"/>
    </source>
</evidence>
<accession>A0AAE0KLF0</accession>
<dbReference type="GO" id="GO:0003723">
    <property type="term" value="F:RNA binding"/>
    <property type="evidence" value="ECO:0007669"/>
    <property type="project" value="UniProtKB-KW"/>
</dbReference>
<comment type="similarity">
    <text evidence="2">Belongs to the NAF1 family.</text>
</comment>
<comment type="caution">
    <text evidence="11">The sequence shown here is derived from an EMBL/GenBank/DDBJ whole genome shotgun (WGS) entry which is preliminary data.</text>
</comment>
<dbReference type="Proteomes" id="UP001287356">
    <property type="component" value="Unassembled WGS sequence"/>
</dbReference>
<evidence type="ECO:0000256" key="9">
    <source>
        <dbReference type="ARBA" id="ARBA00076743"/>
    </source>
</evidence>